<feature type="region of interest" description="Disordered" evidence="1">
    <location>
        <begin position="107"/>
        <end position="196"/>
    </location>
</feature>
<accession>A0A6A6R6C8</accession>
<dbReference type="AlphaFoldDB" id="A0A6A6R6C8"/>
<gene>
    <name evidence="2" type="ORF">BU16DRAFT_556515</name>
</gene>
<feature type="compositionally biased region" description="Acidic residues" evidence="1">
    <location>
        <begin position="276"/>
        <end position="289"/>
    </location>
</feature>
<feature type="region of interest" description="Disordered" evidence="1">
    <location>
        <begin position="208"/>
        <end position="324"/>
    </location>
</feature>
<sequence length="324" mass="35508">MSSSTQQPNGGPSVFERLKQKGCTSEGGSGRSWADRFHYGEIPWNDEGFYHPDNQTYIAFEDRPDLVPTPPMLPFPSPSAFPDPVFLGPPRVPIPAHIQREFGPFRQTSIEEEVRHYASNPTTPYISFRRAPTKSPTQSPGQVDEPEEPEKPRDGGMSSYFSGSPEDPEEPEDTQMKGLDPIHLESDSSLSEYDTDAGEEYIAWDAEAQKAVEEPNKARRKRFAAKKRGKEAIPSDADLKENTIASPGQPIEEPPTATGNDSVPAKRRKTTRQNTNDDDGAAADVEDEPYTPAARGKSKARGGRGSRGGRGRGGRARGRGRKGA</sequence>
<feature type="compositionally biased region" description="Basic and acidic residues" evidence="1">
    <location>
        <begin position="208"/>
        <end position="217"/>
    </location>
</feature>
<evidence type="ECO:0000313" key="3">
    <source>
        <dbReference type="Proteomes" id="UP000799750"/>
    </source>
</evidence>
<feature type="compositionally biased region" description="Basic residues" evidence="1">
    <location>
        <begin position="218"/>
        <end position="229"/>
    </location>
</feature>
<feature type="compositionally biased region" description="Polar residues" evidence="1">
    <location>
        <begin position="1"/>
        <end position="10"/>
    </location>
</feature>
<evidence type="ECO:0000256" key="1">
    <source>
        <dbReference type="SAM" id="MobiDB-lite"/>
    </source>
</evidence>
<organism evidence="2 3">
    <name type="scientific">Lophium mytilinum</name>
    <dbReference type="NCBI Taxonomy" id="390894"/>
    <lineage>
        <taxon>Eukaryota</taxon>
        <taxon>Fungi</taxon>
        <taxon>Dikarya</taxon>
        <taxon>Ascomycota</taxon>
        <taxon>Pezizomycotina</taxon>
        <taxon>Dothideomycetes</taxon>
        <taxon>Pleosporomycetidae</taxon>
        <taxon>Mytilinidiales</taxon>
        <taxon>Mytilinidiaceae</taxon>
        <taxon>Lophium</taxon>
    </lineage>
</organism>
<dbReference type="Proteomes" id="UP000799750">
    <property type="component" value="Unassembled WGS sequence"/>
</dbReference>
<name>A0A6A6R6C8_9PEZI</name>
<evidence type="ECO:0000313" key="2">
    <source>
        <dbReference type="EMBL" id="KAF2500026.1"/>
    </source>
</evidence>
<protein>
    <submittedName>
        <fullName evidence="2">Uncharacterized protein</fullName>
    </submittedName>
</protein>
<feature type="compositionally biased region" description="Basic residues" evidence="1">
    <location>
        <begin position="296"/>
        <end position="324"/>
    </location>
</feature>
<reference evidence="2" key="1">
    <citation type="journal article" date="2020" name="Stud. Mycol.">
        <title>101 Dothideomycetes genomes: a test case for predicting lifestyles and emergence of pathogens.</title>
        <authorList>
            <person name="Haridas S."/>
            <person name="Albert R."/>
            <person name="Binder M."/>
            <person name="Bloem J."/>
            <person name="Labutti K."/>
            <person name="Salamov A."/>
            <person name="Andreopoulos B."/>
            <person name="Baker S."/>
            <person name="Barry K."/>
            <person name="Bills G."/>
            <person name="Bluhm B."/>
            <person name="Cannon C."/>
            <person name="Castanera R."/>
            <person name="Culley D."/>
            <person name="Daum C."/>
            <person name="Ezra D."/>
            <person name="Gonzalez J."/>
            <person name="Henrissat B."/>
            <person name="Kuo A."/>
            <person name="Liang C."/>
            <person name="Lipzen A."/>
            <person name="Lutzoni F."/>
            <person name="Magnuson J."/>
            <person name="Mondo S."/>
            <person name="Nolan M."/>
            <person name="Ohm R."/>
            <person name="Pangilinan J."/>
            <person name="Park H.-J."/>
            <person name="Ramirez L."/>
            <person name="Alfaro M."/>
            <person name="Sun H."/>
            <person name="Tritt A."/>
            <person name="Yoshinaga Y."/>
            <person name="Zwiers L.-H."/>
            <person name="Turgeon B."/>
            <person name="Goodwin S."/>
            <person name="Spatafora J."/>
            <person name="Crous P."/>
            <person name="Grigoriev I."/>
        </authorList>
    </citation>
    <scope>NUCLEOTIDE SEQUENCE</scope>
    <source>
        <strain evidence="2">CBS 269.34</strain>
    </source>
</reference>
<dbReference type="OrthoDB" id="10530738at2759"/>
<feature type="compositionally biased region" description="Basic and acidic residues" evidence="1">
    <location>
        <begin position="230"/>
        <end position="241"/>
    </location>
</feature>
<proteinExistence type="predicted"/>
<feature type="region of interest" description="Disordered" evidence="1">
    <location>
        <begin position="1"/>
        <end position="35"/>
    </location>
</feature>
<keyword evidence="3" id="KW-1185">Reference proteome</keyword>
<dbReference type="EMBL" id="MU004183">
    <property type="protein sequence ID" value="KAF2500026.1"/>
    <property type="molecule type" value="Genomic_DNA"/>
</dbReference>